<dbReference type="AlphaFoldDB" id="A0A0R3SI88"/>
<evidence type="ECO:0000256" key="2">
    <source>
        <dbReference type="SAM" id="MobiDB-lite"/>
    </source>
</evidence>
<reference evidence="4 6" key="3">
    <citation type="submission" date="2019-07" db="EMBL/GenBank/DDBJ databases">
        <authorList>
            <person name="Jastrzebski P J."/>
            <person name="Paukszto L."/>
            <person name="Jastrzebski P J."/>
        </authorList>
    </citation>
    <scope>NUCLEOTIDE SEQUENCE [LARGE SCALE GENOMIC DNA]</scope>
    <source>
        <strain evidence="4 6">WMS-il1</strain>
    </source>
</reference>
<evidence type="ECO:0000313" key="7">
    <source>
        <dbReference type="WBParaSite" id="HDID_0000465301-mRNA-1"/>
    </source>
</evidence>
<dbReference type="EMBL" id="CABIJS010000333">
    <property type="protein sequence ID" value="VUZ49634.1"/>
    <property type="molecule type" value="Genomic_DNA"/>
</dbReference>
<dbReference type="CDD" id="cd00742">
    <property type="entry name" value="FABP"/>
    <property type="match status" value="1"/>
</dbReference>
<keyword evidence="6" id="KW-1185">Reference proteome</keyword>
<feature type="region of interest" description="Disordered" evidence="2">
    <location>
        <begin position="146"/>
        <end position="191"/>
    </location>
</feature>
<sequence length="191" mass="20976">MEAFFGTWKLESNEGLGDLMVRLGAGVIARTTMNASKPIMIFAREKGPGDPEVGEVFSIKTRSGIKNIGISFRMGYTFDENTMDGRTVRTVFTMDGDTLKQEQSGTKKTSITYNVEGDLLKMVIKVEELTCFRTFRRVLQPHAATTTKSLEATQQESISSGSTPTPRDVKETNGKPAIRKNGATNRAAKAK</sequence>
<comment type="similarity">
    <text evidence="1">Belongs to the calycin superfamily. Fatty-acid binding protein (FABP) family.</text>
</comment>
<proteinExistence type="inferred from homology"/>
<feature type="compositionally biased region" description="Polar residues" evidence="2">
    <location>
        <begin position="146"/>
        <end position="165"/>
    </location>
</feature>
<accession>A0A0R3SI88</accession>
<protein>
    <submittedName>
        <fullName evidence="7">FABP domain-containing protein</fullName>
    </submittedName>
</protein>
<evidence type="ECO:0000256" key="1">
    <source>
        <dbReference type="ARBA" id="ARBA00008390"/>
    </source>
</evidence>
<name>A0A0R3SI88_HYMDI</name>
<organism evidence="7">
    <name type="scientific">Hymenolepis diminuta</name>
    <name type="common">Rat tapeworm</name>
    <dbReference type="NCBI Taxonomy" id="6216"/>
    <lineage>
        <taxon>Eukaryota</taxon>
        <taxon>Metazoa</taxon>
        <taxon>Spiralia</taxon>
        <taxon>Lophotrochozoa</taxon>
        <taxon>Platyhelminthes</taxon>
        <taxon>Cestoda</taxon>
        <taxon>Eucestoda</taxon>
        <taxon>Cyclophyllidea</taxon>
        <taxon>Hymenolepididae</taxon>
        <taxon>Hymenolepis</taxon>
    </lineage>
</organism>
<dbReference type="EMBL" id="UYSG01001886">
    <property type="protein sequence ID" value="VDL53010.1"/>
    <property type="molecule type" value="Genomic_DNA"/>
</dbReference>
<dbReference type="Proteomes" id="UP000321570">
    <property type="component" value="Unassembled WGS sequence"/>
</dbReference>
<gene>
    <name evidence="3" type="ORF">HDID_LOCUS4651</name>
    <name evidence="4" type="ORF">WMSIL1_LOCUS8854</name>
</gene>
<dbReference type="GO" id="GO:0008289">
    <property type="term" value="F:lipid binding"/>
    <property type="evidence" value="ECO:0007669"/>
    <property type="project" value="UniProtKB-KW"/>
</dbReference>
<evidence type="ECO:0000313" key="4">
    <source>
        <dbReference type="EMBL" id="VUZ49634.1"/>
    </source>
</evidence>
<dbReference type="PRINTS" id="PR00178">
    <property type="entry name" value="FATTYACIDBP"/>
</dbReference>
<evidence type="ECO:0000313" key="3">
    <source>
        <dbReference type="EMBL" id="VDL53010.1"/>
    </source>
</evidence>
<dbReference type="SUPFAM" id="SSF50814">
    <property type="entry name" value="Lipocalins"/>
    <property type="match status" value="1"/>
</dbReference>
<dbReference type="STRING" id="6216.A0A0R3SI88"/>
<reference evidence="3 5" key="2">
    <citation type="submission" date="2018-11" db="EMBL/GenBank/DDBJ databases">
        <authorList>
            <consortium name="Pathogen Informatics"/>
        </authorList>
    </citation>
    <scope>NUCLEOTIDE SEQUENCE [LARGE SCALE GENOMIC DNA]</scope>
</reference>
<dbReference type="PANTHER" id="PTHR11955">
    <property type="entry name" value="FATTY ACID BINDING PROTEIN"/>
    <property type="match status" value="1"/>
</dbReference>
<dbReference type="InterPro" id="IPR012674">
    <property type="entry name" value="Calycin"/>
</dbReference>
<dbReference type="InterPro" id="IPR000463">
    <property type="entry name" value="Fatty_acid-bd"/>
</dbReference>
<dbReference type="WBParaSite" id="HDID_0000465301-mRNA-1">
    <property type="protein sequence ID" value="HDID_0000465301-mRNA-1"/>
    <property type="gene ID" value="HDID_0000465301"/>
</dbReference>
<evidence type="ECO:0000313" key="5">
    <source>
        <dbReference type="Proteomes" id="UP000274504"/>
    </source>
</evidence>
<dbReference type="OrthoDB" id="412780at2759"/>
<dbReference type="InterPro" id="IPR031259">
    <property type="entry name" value="ILBP"/>
</dbReference>
<reference evidence="7" key="1">
    <citation type="submission" date="2017-02" db="UniProtKB">
        <authorList>
            <consortium name="WormBaseParasite"/>
        </authorList>
    </citation>
    <scope>IDENTIFICATION</scope>
</reference>
<dbReference type="Gene3D" id="2.40.128.20">
    <property type="match status" value="1"/>
</dbReference>
<dbReference type="Proteomes" id="UP000274504">
    <property type="component" value="Unassembled WGS sequence"/>
</dbReference>
<evidence type="ECO:0000313" key="6">
    <source>
        <dbReference type="Proteomes" id="UP000321570"/>
    </source>
</evidence>